<dbReference type="AlphaFoldDB" id="F6I3B2"/>
<dbReference type="GO" id="GO:0000463">
    <property type="term" value="P:maturation of LSU-rRNA from tricistronic rRNA transcript (SSU-rRNA, 5.8S rRNA, LSU-rRNA)"/>
    <property type="evidence" value="ECO:0000318"/>
    <property type="project" value="GO_Central"/>
</dbReference>
<reference evidence="4" key="1">
    <citation type="journal article" date="2007" name="Nature">
        <title>The grapevine genome sequence suggests ancestral hexaploidization in major angiosperm phyla.</title>
        <authorList>
            <consortium name="The French-Italian Public Consortium for Grapevine Genome Characterization."/>
            <person name="Jaillon O."/>
            <person name="Aury J.-M."/>
            <person name="Noel B."/>
            <person name="Policriti A."/>
            <person name="Clepet C."/>
            <person name="Casagrande A."/>
            <person name="Choisne N."/>
            <person name="Aubourg S."/>
            <person name="Vitulo N."/>
            <person name="Jubin C."/>
            <person name="Vezzi A."/>
            <person name="Legeai F."/>
            <person name="Hugueney P."/>
            <person name="Dasilva C."/>
            <person name="Horner D."/>
            <person name="Mica E."/>
            <person name="Jublot D."/>
            <person name="Poulain J."/>
            <person name="Bruyere C."/>
            <person name="Billault A."/>
            <person name="Segurens B."/>
            <person name="Gouyvenoux M."/>
            <person name="Ugarte E."/>
            <person name="Cattonaro F."/>
            <person name="Anthouard V."/>
            <person name="Vico V."/>
            <person name="Del Fabbro C."/>
            <person name="Alaux M."/>
            <person name="Di Gaspero G."/>
            <person name="Dumas V."/>
            <person name="Felice N."/>
            <person name="Paillard S."/>
            <person name="Juman I."/>
            <person name="Moroldo M."/>
            <person name="Scalabrin S."/>
            <person name="Canaguier A."/>
            <person name="Le Clainche I."/>
            <person name="Malacrida G."/>
            <person name="Durand E."/>
            <person name="Pesole G."/>
            <person name="Laucou V."/>
            <person name="Chatelet P."/>
            <person name="Merdinoglu D."/>
            <person name="Delledonne M."/>
            <person name="Pezzotti M."/>
            <person name="Lecharny A."/>
            <person name="Scarpelli C."/>
            <person name="Artiguenave F."/>
            <person name="Pe M.E."/>
            <person name="Valle G."/>
            <person name="Morgante M."/>
            <person name="Caboche M."/>
            <person name="Adam-Blondon A.-F."/>
            <person name="Weissenbach J."/>
            <person name="Quetier F."/>
            <person name="Wincker P."/>
        </authorList>
    </citation>
    <scope>NUCLEOTIDE SEQUENCE [LARGE SCALE GENOMIC DNA]</scope>
    <source>
        <strain evidence="4">cv. Pinot noir / PN40024</strain>
    </source>
</reference>
<dbReference type="HOGENOM" id="CLU_2019434_0_0_1"/>
<dbReference type="EMBL" id="FN596739">
    <property type="protein sequence ID" value="CCB61430.1"/>
    <property type="molecule type" value="Genomic_DNA"/>
</dbReference>
<name>F6I3B2_VITVI</name>
<dbReference type="InterPro" id="IPR057721">
    <property type="entry name" value="BCD1_alpha/beta"/>
</dbReference>
<dbReference type="eggNOG" id="KOG2858">
    <property type="taxonomic scope" value="Eukaryota"/>
</dbReference>
<organism evidence="3 4">
    <name type="scientific">Vitis vinifera</name>
    <name type="common">Grape</name>
    <dbReference type="NCBI Taxonomy" id="29760"/>
    <lineage>
        <taxon>Eukaryota</taxon>
        <taxon>Viridiplantae</taxon>
        <taxon>Streptophyta</taxon>
        <taxon>Embryophyta</taxon>
        <taxon>Tracheophyta</taxon>
        <taxon>Spermatophyta</taxon>
        <taxon>Magnoliopsida</taxon>
        <taxon>eudicotyledons</taxon>
        <taxon>Gunneridae</taxon>
        <taxon>Pentapetalae</taxon>
        <taxon>rosids</taxon>
        <taxon>Vitales</taxon>
        <taxon>Vitaceae</taxon>
        <taxon>Viteae</taxon>
        <taxon>Vitis</taxon>
    </lineage>
</organism>
<dbReference type="InParanoid" id="F6I3B2"/>
<dbReference type="GO" id="GO:0000492">
    <property type="term" value="P:box C/D snoRNP assembly"/>
    <property type="evidence" value="ECO:0000318"/>
    <property type="project" value="GO_Central"/>
</dbReference>
<evidence type="ECO:0000313" key="3">
    <source>
        <dbReference type="EMBL" id="CCB61430.1"/>
    </source>
</evidence>
<dbReference type="Proteomes" id="UP000009183">
    <property type="component" value="Chromosome 15"/>
</dbReference>
<dbReference type="PANTHER" id="PTHR13483">
    <property type="entry name" value="BOX C_D SNORNA PROTEIN 1-RELATED"/>
    <property type="match status" value="1"/>
</dbReference>
<evidence type="ECO:0000259" key="2">
    <source>
        <dbReference type="Pfam" id="PF25790"/>
    </source>
</evidence>
<dbReference type="PaxDb" id="29760-VIT_15s0048g00080.t01"/>
<evidence type="ECO:0000313" key="4">
    <source>
        <dbReference type="Proteomes" id="UP000009183"/>
    </source>
</evidence>
<dbReference type="InterPro" id="IPR051639">
    <property type="entry name" value="BCD1"/>
</dbReference>
<dbReference type="PANTHER" id="PTHR13483:SF3">
    <property type="entry name" value="BOX C_D SNORNA PROTEIN 1"/>
    <property type="match status" value="1"/>
</dbReference>
<dbReference type="STRING" id="29760.F6I3B2"/>
<dbReference type="GO" id="GO:0070761">
    <property type="term" value="C:pre-snoRNP complex"/>
    <property type="evidence" value="ECO:0000318"/>
    <property type="project" value="GO_Central"/>
</dbReference>
<keyword evidence="1" id="KW-0597">Phosphoprotein</keyword>
<dbReference type="GO" id="GO:0005634">
    <property type="term" value="C:nucleus"/>
    <property type="evidence" value="ECO:0000318"/>
    <property type="project" value="GO_Central"/>
</dbReference>
<sequence length="123" mass="14141">MGEEVLVNLQVHKYQAHKQQTGCTGKRQRTQFVPLSQFDDNLLLSDYNLLEEVKRVAESAQRTRVNLCGHSHFKIPSHPRGLSNASQSHRTKLLFLPSGMSKREKNKSEYNQRVPGHLSMSWI</sequence>
<protein>
    <recommendedName>
        <fullName evidence="2">BCD1 alpha/beta domain-containing protein</fullName>
    </recommendedName>
</protein>
<keyword evidence="4" id="KW-1185">Reference proteome</keyword>
<accession>F6I3B2</accession>
<feature type="domain" description="BCD1 alpha/beta" evidence="2">
    <location>
        <begin position="81"/>
        <end position="113"/>
    </location>
</feature>
<evidence type="ECO:0000256" key="1">
    <source>
        <dbReference type="ARBA" id="ARBA00022553"/>
    </source>
</evidence>
<proteinExistence type="predicted"/>
<gene>
    <name evidence="3" type="ordered locus">VIT_15s0048g00080</name>
</gene>
<dbReference type="Pfam" id="PF25790">
    <property type="entry name" value="BCD1"/>
    <property type="match status" value="1"/>
</dbReference>